<evidence type="ECO:0000313" key="1">
    <source>
        <dbReference type="EMBL" id="GAF05920.1"/>
    </source>
</evidence>
<organism evidence="1 2">
    <name type="scientific">Saccharicrinis fermentans DSM 9555 = JCM 21142</name>
    <dbReference type="NCBI Taxonomy" id="869213"/>
    <lineage>
        <taxon>Bacteria</taxon>
        <taxon>Pseudomonadati</taxon>
        <taxon>Bacteroidota</taxon>
        <taxon>Bacteroidia</taxon>
        <taxon>Marinilabiliales</taxon>
        <taxon>Marinilabiliaceae</taxon>
        <taxon>Saccharicrinis</taxon>
    </lineage>
</organism>
<evidence type="ECO:0000313" key="2">
    <source>
        <dbReference type="Proteomes" id="UP000019402"/>
    </source>
</evidence>
<dbReference type="Gene3D" id="2.60.200.60">
    <property type="match status" value="1"/>
</dbReference>
<proteinExistence type="predicted"/>
<protein>
    <recommendedName>
        <fullName evidence="3">PAAR motif protein</fullName>
    </recommendedName>
</protein>
<evidence type="ECO:0008006" key="3">
    <source>
        <dbReference type="Google" id="ProtNLM"/>
    </source>
</evidence>
<keyword evidence="2" id="KW-1185">Reference proteome</keyword>
<dbReference type="EMBL" id="BAMD01000158">
    <property type="protein sequence ID" value="GAF05920.1"/>
    <property type="molecule type" value="Genomic_DNA"/>
</dbReference>
<dbReference type="RefSeq" id="WP_044214443.1">
    <property type="nucleotide sequence ID" value="NZ_BAMD01000158.1"/>
</dbReference>
<dbReference type="Pfam" id="PF05488">
    <property type="entry name" value="PAAR_motif"/>
    <property type="match status" value="1"/>
</dbReference>
<dbReference type="Proteomes" id="UP000019402">
    <property type="component" value="Unassembled WGS sequence"/>
</dbReference>
<dbReference type="OrthoDB" id="9807902at2"/>
<comment type="caution">
    <text evidence="1">The sequence shown here is derived from an EMBL/GenBank/DDBJ whole genome shotgun (WGS) entry which is preliminary data.</text>
</comment>
<reference evidence="1 2" key="1">
    <citation type="journal article" date="2014" name="Genome Announc.">
        <title>Draft Genome Sequence of Cytophaga fermentans JCM 21142T, a Facultative Anaerobe Isolated from Marine Mud.</title>
        <authorList>
            <person name="Starns D."/>
            <person name="Oshima K."/>
            <person name="Suda W."/>
            <person name="Iino T."/>
            <person name="Yuki M."/>
            <person name="Inoue J."/>
            <person name="Kitamura K."/>
            <person name="Iida T."/>
            <person name="Darby A."/>
            <person name="Hattori M."/>
            <person name="Ohkuma M."/>
        </authorList>
    </citation>
    <scope>NUCLEOTIDE SEQUENCE [LARGE SCALE GENOMIC DNA]</scope>
    <source>
        <strain evidence="1 2">JCM 21142</strain>
    </source>
</reference>
<dbReference type="eggNOG" id="COG4104">
    <property type="taxonomic scope" value="Bacteria"/>
</dbReference>
<sequence>MKGKTIATIGSMHVCPMCNGTVPHVGGLVTGPGSSNMLVNRKPVALMGDICVCSGPTDTIVKSEAGVFINGVPVSTVGSMTTHG</sequence>
<accession>W7Y4R7</accession>
<dbReference type="InterPro" id="IPR008727">
    <property type="entry name" value="PAAR_motif"/>
</dbReference>
<gene>
    <name evidence="1" type="ORF">JCM21142_124681</name>
</gene>
<dbReference type="AlphaFoldDB" id="W7Y4R7"/>
<dbReference type="STRING" id="869213.GCA_000517085_02884"/>
<name>W7Y4R7_9BACT</name>